<feature type="compositionally biased region" description="Low complexity" evidence="1">
    <location>
        <begin position="56"/>
        <end position="65"/>
    </location>
</feature>
<comment type="caution">
    <text evidence="2">The sequence shown here is derived from an EMBL/GenBank/DDBJ whole genome shotgun (WGS) entry which is preliminary data.</text>
</comment>
<accession>A0A4Z2HR46</accession>
<protein>
    <submittedName>
        <fullName evidence="2">Uncharacterized protein</fullName>
    </submittedName>
</protein>
<evidence type="ECO:0000313" key="3">
    <source>
        <dbReference type="Proteomes" id="UP000314294"/>
    </source>
</evidence>
<gene>
    <name evidence="2" type="ORF">EYF80_022501</name>
</gene>
<sequence>MKALMPDNVIPSQKDSLVYLAKGALSSSTPSPLQVSRYECHSMGYLTALRFALGSRRQGQQQRQSTEGDLQSPHRIHQ</sequence>
<organism evidence="2 3">
    <name type="scientific">Liparis tanakae</name>
    <name type="common">Tanaka's snailfish</name>
    <dbReference type="NCBI Taxonomy" id="230148"/>
    <lineage>
        <taxon>Eukaryota</taxon>
        <taxon>Metazoa</taxon>
        <taxon>Chordata</taxon>
        <taxon>Craniata</taxon>
        <taxon>Vertebrata</taxon>
        <taxon>Euteleostomi</taxon>
        <taxon>Actinopterygii</taxon>
        <taxon>Neopterygii</taxon>
        <taxon>Teleostei</taxon>
        <taxon>Neoteleostei</taxon>
        <taxon>Acanthomorphata</taxon>
        <taxon>Eupercaria</taxon>
        <taxon>Perciformes</taxon>
        <taxon>Cottioidei</taxon>
        <taxon>Cottales</taxon>
        <taxon>Liparidae</taxon>
        <taxon>Liparis</taxon>
    </lineage>
</organism>
<name>A0A4Z2HR46_9TELE</name>
<evidence type="ECO:0000256" key="1">
    <source>
        <dbReference type="SAM" id="MobiDB-lite"/>
    </source>
</evidence>
<keyword evidence="3" id="KW-1185">Reference proteome</keyword>
<dbReference type="EMBL" id="SRLO01000206">
    <property type="protein sequence ID" value="TNN67252.1"/>
    <property type="molecule type" value="Genomic_DNA"/>
</dbReference>
<reference evidence="2 3" key="1">
    <citation type="submission" date="2019-03" db="EMBL/GenBank/DDBJ databases">
        <title>First draft genome of Liparis tanakae, snailfish: a comprehensive survey of snailfish specific genes.</title>
        <authorList>
            <person name="Kim W."/>
            <person name="Song I."/>
            <person name="Jeong J.-H."/>
            <person name="Kim D."/>
            <person name="Kim S."/>
            <person name="Ryu S."/>
            <person name="Song J.Y."/>
            <person name="Lee S.K."/>
        </authorList>
    </citation>
    <scope>NUCLEOTIDE SEQUENCE [LARGE SCALE GENOMIC DNA]</scope>
    <source>
        <tissue evidence="2">Muscle</tissue>
    </source>
</reference>
<dbReference type="Proteomes" id="UP000314294">
    <property type="component" value="Unassembled WGS sequence"/>
</dbReference>
<feature type="region of interest" description="Disordered" evidence="1">
    <location>
        <begin position="56"/>
        <end position="78"/>
    </location>
</feature>
<proteinExistence type="predicted"/>
<dbReference type="AlphaFoldDB" id="A0A4Z2HR46"/>
<evidence type="ECO:0000313" key="2">
    <source>
        <dbReference type="EMBL" id="TNN67252.1"/>
    </source>
</evidence>